<dbReference type="RefSeq" id="WP_345164906.1">
    <property type="nucleotide sequence ID" value="NZ_BAABGX010000002.1"/>
</dbReference>
<comment type="caution">
    <text evidence="1">The sequence shown here is derived from an EMBL/GenBank/DDBJ whole genome shotgun (WGS) entry which is preliminary data.</text>
</comment>
<proteinExistence type="predicted"/>
<organism evidence="1 2">
    <name type="scientific">Nibribacter koreensis</name>
    <dbReference type="NCBI Taxonomy" id="1084519"/>
    <lineage>
        <taxon>Bacteria</taxon>
        <taxon>Pseudomonadati</taxon>
        <taxon>Bacteroidota</taxon>
        <taxon>Cytophagia</taxon>
        <taxon>Cytophagales</taxon>
        <taxon>Hymenobacteraceae</taxon>
        <taxon>Nibribacter</taxon>
    </lineage>
</organism>
<evidence type="ECO:0008006" key="3">
    <source>
        <dbReference type="Google" id="ProtNLM"/>
    </source>
</evidence>
<protein>
    <recommendedName>
        <fullName evidence="3">Phycobilisome protein</fullName>
    </recommendedName>
</protein>
<name>A0ABP8FIQ9_9BACT</name>
<accession>A0ABP8FIQ9</accession>
<evidence type="ECO:0000313" key="1">
    <source>
        <dbReference type="EMBL" id="GAA4304747.1"/>
    </source>
</evidence>
<sequence>MGLNLQQLSQEENRLYSRALQLKSSKTRDEDTLQEIFVAYKEVHRQYATLAEFEPEALKRALFIQWYALVEPSDLSGICELDEDSELKLIQVLDDRIRAGTLDKELAWMLGYYIDWDFVFDRFSSFKSLQEFMLEGKQISFPERIDRVAMQSRGQMGIYWNSLDVFS</sequence>
<reference evidence="2" key="1">
    <citation type="journal article" date="2019" name="Int. J. Syst. Evol. Microbiol.">
        <title>The Global Catalogue of Microorganisms (GCM) 10K type strain sequencing project: providing services to taxonomists for standard genome sequencing and annotation.</title>
        <authorList>
            <consortium name="The Broad Institute Genomics Platform"/>
            <consortium name="The Broad Institute Genome Sequencing Center for Infectious Disease"/>
            <person name="Wu L."/>
            <person name="Ma J."/>
        </authorList>
    </citation>
    <scope>NUCLEOTIDE SEQUENCE [LARGE SCALE GENOMIC DNA]</scope>
    <source>
        <strain evidence="2">JCM 17917</strain>
    </source>
</reference>
<evidence type="ECO:0000313" key="2">
    <source>
        <dbReference type="Proteomes" id="UP001501844"/>
    </source>
</evidence>
<dbReference type="Proteomes" id="UP001501844">
    <property type="component" value="Unassembled WGS sequence"/>
</dbReference>
<dbReference type="EMBL" id="BAABGX010000002">
    <property type="protein sequence ID" value="GAA4304747.1"/>
    <property type="molecule type" value="Genomic_DNA"/>
</dbReference>
<gene>
    <name evidence="1" type="ORF">GCM10023183_18290</name>
</gene>
<keyword evidence="2" id="KW-1185">Reference proteome</keyword>